<dbReference type="GeneID" id="76197056"/>
<dbReference type="STRING" id="1216962.BN341_8080"/>
<dbReference type="RefSeq" id="WP_015106604.1">
    <property type="nucleotide sequence ID" value="NZ_AP026684.1"/>
</dbReference>
<evidence type="ECO:0000313" key="2">
    <source>
        <dbReference type="Proteomes" id="UP000046090"/>
    </source>
</evidence>
<name>A0A0K2XY42_HELHE</name>
<reference evidence="2" key="1">
    <citation type="submission" date="2014-12" db="EMBL/GenBank/DDBJ databases">
        <authorList>
            <person name="Smet A."/>
        </authorList>
    </citation>
    <scope>NUCLEOTIDE SEQUENCE [LARGE SCALE GENOMIC DNA]</scope>
</reference>
<keyword evidence="2" id="KW-1185">Reference proteome</keyword>
<sequence>MILQRARQVVKAIYPEACYHDGALKEAGLYYRFEGVRHAPLKAFEVSTRLFYGFIDTPNAKETLATIDGLLEQIINAPAFTFGRSYFEGAGLVQEAGFFGLWEIRFKIKLLQE</sequence>
<protein>
    <submittedName>
        <fullName evidence="1">Uncharacterized protein</fullName>
    </submittedName>
</protein>
<dbReference type="EMBL" id="CDMK01000001">
    <property type="protein sequence ID" value="CRI34504.1"/>
    <property type="molecule type" value="Genomic_DNA"/>
</dbReference>
<proteinExistence type="predicted"/>
<dbReference type="AlphaFoldDB" id="A0A0K2XY42"/>
<evidence type="ECO:0000313" key="1">
    <source>
        <dbReference type="EMBL" id="CRI34504.1"/>
    </source>
</evidence>
<accession>A0A0K2XY42</accession>
<dbReference type="Proteomes" id="UP000046090">
    <property type="component" value="Unassembled WGS sequence"/>
</dbReference>
<organism evidence="1 2">
    <name type="scientific">Helicobacter heilmannii</name>
    <dbReference type="NCBI Taxonomy" id="35817"/>
    <lineage>
        <taxon>Bacteria</taxon>
        <taxon>Pseudomonadati</taxon>
        <taxon>Campylobacterota</taxon>
        <taxon>Epsilonproteobacteria</taxon>
        <taxon>Campylobacterales</taxon>
        <taxon>Helicobacteraceae</taxon>
        <taxon>Helicobacter</taxon>
    </lineage>
</organism>
<gene>
    <name evidence="1" type="ORF">HHE01_13500</name>
</gene>